<evidence type="ECO:0000256" key="1">
    <source>
        <dbReference type="PROSITE-ProRule" id="PRU00042"/>
    </source>
</evidence>
<dbReference type="OrthoDB" id="11188at10239"/>
<dbReference type="KEGG" id="vg:18501284"/>
<organism evidence="3 4">
    <name type="scientific">Invertebrate iridescent virus 30</name>
    <dbReference type="NCBI Taxonomy" id="345585"/>
    <lineage>
        <taxon>Viruses</taxon>
        <taxon>Varidnaviria</taxon>
        <taxon>Bamfordvirae</taxon>
        <taxon>Nucleocytoviricota</taxon>
        <taxon>Megaviricetes</taxon>
        <taxon>Pimascovirales</taxon>
        <taxon>Pimascovirales incertae sedis</taxon>
        <taxon>Iridoviridae</taxon>
        <taxon>Betairidovirinae</taxon>
        <taxon>Chloriridovirus</taxon>
        <taxon>Chloriridovirus simulium1</taxon>
        <taxon>Invertebrate iridescent virus 22</taxon>
    </lineage>
</organism>
<reference evidence="3 4" key="1">
    <citation type="submission" date="2013-03" db="EMBL/GenBank/DDBJ databases">
        <title>Genomic and evolutionary features of invertebrate iridoviruse.</title>
        <authorList>
            <person name="Piegu B."/>
            <person name="Guizard S."/>
            <person name="Bideshi D."/>
            <person name="Spears T."/>
            <person name="Federici B."/>
            <person name="Bigot Y."/>
        </authorList>
    </citation>
    <scope>NUCLEOTIDE SEQUENCE [LARGE SCALE GENOMIC DNA]</scope>
</reference>
<dbReference type="Gene3D" id="3.30.160.60">
    <property type="entry name" value="Classic Zinc Finger"/>
    <property type="match status" value="1"/>
</dbReference>
<dbReference type="EMBL" id="HF920636">
    <property type="protein sequence ID" value="CCV02285.1"/>
    <property type="molecule type" value="Genomic_DNA"/>
</dbReference>
<evidence type="ECO:0000313" key="3">
    <source>
        <dbReference type="EMBL" id="CCV02285.1"/>
    </source>
</evidence>
<dbReference type="RefSeq" id="YP_009010384.1">
    <property type="nucleotide sequence ID" value="NC_023611.1"/>
</dbReference>
<evidence type="ECO:0000259" key="2">
    <source>
        <dbReference type="PROSITE" id="PS50157"/>
    </source>
</evidence>
<keyword evidence="1" id="KW-0479">Metal-binding</keyword>
<dbReference type="InterPro" id="IPR013087">
    <property type="entry name" value="Znf_C2H2_type"/>
</dbReference>
<dbReference type="PROSITE" id="PS50157">
    <property type="entry name" value="ZINC_FINGER_C2H2_2"/>
    <property type="match status" value="1"/>
</dbReference>
<sequence>MYKCEYCDLNFEEKKYLTTHQKTKKCTLHRNIGFFCQKCLTTVKGYDNILKHMSESECNSTTEHNNTTDPELTLLTTLLTNLLSTNLISNKFDIEISSNEDKGIIKFKKTFNYIHPIKLEYGINIPQKTYLFKKILTKYSDNQLLGSHHNYLNDIYNKISRVSDGFQFLSVKYTFEDFLTNLWLKSTVQLPFYLKDDIIYILGKVQCQNDNGQKWFGDTFTLKENEKIIKCVWYQDTTLKQFFGCLKPLLKDILNLYLVLGNWVLKQKKIKLYKLNLDEPSNYKIIEDTMNEYGFFNLIENIKKLESYDTFSRIFKNLLYSSSLQSQMYTNIQNIFKDELLPSQFANEEVSLMCMNNPEYTSNNYDYLMDYILPSSEKAIFKSKIN</sequence>
<dbReference type="GO" id="GO:0008270">
    <property type="term" value="F:zinc ion binding"/>
    <property type="evidence" value="ECO:0007669"/>
    <property type="project" value="UniProtKB-KW"/>
</dbReference>
<proteinExistence type="predicted"/>
<evidence type="ECO:0000313" key="4">
    <source>
        <dbReference type="Proteomes" id="UP000136450"/>
    </source>
</evidence>
<gene>
    <name evidence="3" type="primary">090R</name>
    <name evidence="3" type="ORF">IIV30_090R</name>
</gene>
<dbReference type="Proteomes" id="UP000136450">
    <property type="component" value="Segment"/>
</dbReference>
<name>W8W2I9_9VIRU</name>
<accession>W8W2I9</accession>
<dbReference type="GeneID" id="18501284"/>
<keyword evidence="1" id="KW-0862">Zinc</keyword>
<feature type="domain" description="C2H2-type" evidence="2">
    <location>
        <begin position="2"/>
        <end position="29"/>
    </location>
</feature>
<keyword evidence="1" id="KW-0863">Zinc-finger</keyword>
<protein>
    <recommendedName>
        <fullName evidence="2">C2H2-type domain-containing protein</fullName>
    </recommendedName>
</protein>